<protein>
    <submittedName>
        <fullName evidence="4">Peptidase, M16 family</fullName>
    </submittedName>
</protein>
<evidence type="ECO:0000259" key="3">
    <source>
        <dbReference type="Pfam" id="PF05193"/>
    </source>
</evidence>
<dbReference type="PaxDb" id="195103-CPF_2323"/>
<comment type="similarity">
    <text evidence="1">Belongs to the peptidase M16 family.</text>
</comment>
<evidence type="ECO:0000259" key="2">
    <source>
        <dbReference type="Pfam" id="PF00675"/>
    </source>
</evidence>
<dbReference type="PANTHER" id="PTHR11851:SF49">
    <property type="entry name" value="MITOCHONDRIAL-PROCESSING PEPTIDASE SUBUNIT ALPHA"/>
    <property type="match status" value="1"/>
</dbReference>
<dbReference type="EMBL" id="CP000246">
    <property type="protein sequence ID" value="ABG83960.1"/>
    <property type="molecule type" value="Genomic_DNA"/>
</dbReference>
<evidence type="ECO:0000256" key="1">
    <source>
        <dbReference type="ARBA" id="ARBA00007261"/>
    </source>
</evidence>
<dbReference type="InterPro" id="IPR007863">
    <property type="entry name" value="Peptidase_M16_C"/>
</dbReference>
<dbReference type="HOGENOM" id="CLU_009902_3_2_9"/>
<dbReference type="InterPro" id="IPR011249">
    <property type="entry name" value="Metalloenz_LuxS/M16"/>
</dbReference>
<reference evidence="4 5" key="1">
    <citation type="journal article" date="2006" name="Genome Res.">
        <title>Skewed genomic variability in strains of the toxigenic bacterial pathogen, Clostridium perfringens.</title>
        <authorList>
            <person name="Myers G.S."/>
            <person name="Rasko D.A."/>
            <person name="Cheung J.K."/>
            <person name="Ravel J."/>
            <person name="Seshadri R."/>
            <person name="Deboy R.T."/>
            <person name="Ren Q."/>
            <person name="Varga J."/>
            <person name="Awad M.M."/>
            <person name="Brinkac L.M."/>
            <person name="Daugherty S.C."/>
            <person name="Haft D.H."/>
            <person name="Dodson R.J."/>
            <person name="Madupu R."/>
            <person name="Nelson W.C."/>
            <person name="Rosovitz M.J."/>
            <person name="Sullivan S.A."/>
            <person name="Khouri H."/>
            <person name="Dimitrov G.I."/>
            <person name="Watkins K.L."/>
            <person name="Mulligan S."/>
            <person name="Benton J."/>
            <person name="Radune D."/>
            <person name="Fisher D.J."/>
            <person name="Atkins H.S."/>
            <person name="Hiscox T."/>
            <person name="Jost B.H."/>
            <person name="Billington S.J."/>
            <person name="Songer J.G."/>
            <person name="McClane B.A."/>
            <person name="Titball R.W."/>
            <person name="Rood J.I."/>
            <person name="Melville S.B."/>
            <person name="Paulsen I.T."/>
        </authorList>
    </citation>
    <scope>NUCLEOTIDE SEQUENCE [LARGE SCALE GENOMIC DNA]</scope>
    <source>
        <strain evidence="5">ATCC 13124 / DSM 756 / JCM 1290 / NCIMB 6125 / NCTC 8237 / S 107 / Type A</strain>
    </source>
</reference>
<accession>A0A0H2YSE4</accession>
<evidence type="ECO:0000313" key="4">
    <source>
        <dbReference type="EMBL" id="ABG83960.1"/>
    </source>
</evidence>
<sequence length="403" mass="46556">MQKIVLNNGVRLLYKFKDIEHTSFCISLESGANVEHKDEIGMAHALEHILFKGNEKLKEDEINEKLDDLFGFNNAMTNFPYVIYYGTTAKEDFEEGFSLYADIVLNSDLQEFGFSEELNVIKQESDEWKEDLEQHVEDLALMNGLPDERIGNLIIGEKNHIEAISFQGLKDFYERNYLSENMIVSVVSSLSLEEVKEIVEKNFNRAKRGKISKYNLERNINCGIFSKKIEGNTGAKICCLFDINDLSMEEVTLLKVFNLWFGEGVSSVLYDEIRTKNGLAYEVYSEVKYEKGIRLFKIYLGTSKEKEEEALGLIEKCISKAMDIEDYLSEEGLNKLIKRFKLKNSLDLEKSIVLANRMAIYETMFNRGEYIFEELNLVENLSLKDMKNLIKRVLKKSIVQIIN</sequence>
<name>A0A0H2YSE4_CLOP1</name>
<dbReference type="Gene3D" id="3.30.830.10">
    <property type="entry name" value="Metalloenzyme, LuxS/M16 peptidase-like"/>
    <property type="match status" value="2"/>
</dbReference>
<organism evidence="4 5">
    <name type="scientific">Clostridium perfringens (strain ATCC 13124 / DSM 756 / JCM 1290 / NCIMB 6125 / NCTC 8237 / Type A)</name>
    <dbReference type="NCBI Taxonomy" id="195103"/>
    <lineage>
        <taxon>Bacteria</taxon>
        <taxon>Bacillati</taxon>
        <taxon>Bacillota</taxon>
        <taxon>Clostridia</taxon>
        <taxon>Eubacteriales</taxon>
        <taxon>Clostridiaceae</taxon>
        <taxon>Clostridium</taxon>
    </lineage>
</organism>
<dbReference type="STRING" id="195103.CPF_2323"/>
<dbReference type="GO" id="GO:0046872">
    <property type="term" value="F:metal ion binding"/>
    <property type="evidence" value="ECO:0007669"/>
    <property type="project" value="InterPro"/>
</dbReference>
<dbReference type="Pfam" id="PF00675">
    <property type="entry name" value="Peptidase_M16"/>
    <property type="match status" value="1"/>
</dbReference>
<dbReference type="PANTHER" id="PTHR11851">
    <property type="entry name" value="METALLOPROTEASE"/>
    <property type="match status" value="1"/>
</dbReference>
<dbReference type="GeneID" id="93001396"/>
<dbReference type="eggNOG" id="COG0612">
    <property type="taxonomic scope" value="Bacteria"/>
</dbReference>
<feature type="domain" description="Peptidase M16 C-terminal" evidence="3">
    <location>
        <begin position="164"/>
        <end position="323"/>
    </location>
</feature>
<dbReference type="Pfam" id="PF05193">
    <property type="entry name" value="Peptidase_M16_C"/>
    <property type="match status" value="1"/>
</dbReference>
<dbReference type="InterPro" id="IPR011765">
    <property type="entry name" value="Pept_M16_N"/>
</dbReference>
<dbReference type="SUPFAM" id="SSF63411">
    <property type="entry name" value="LuxS/MPP-like metallohydrolase"/>
    <property type="match status" value="2"/>
</dbReference>
<keyword evidence="5" id="KW-1185">Reference proteome</keyword>
<dbReference type="RefSeq" id="WP_011591041.1">
    <property type="nucleotide sequence ID" value="NC_008261.1"/>
</dbReference>
<dbReference type="KEGG" id="cpf:CPF_2323"/>
<evidence type="ECO:0000313" key="5">
    <source>
        <dbReference type="Proteomes" id="UP000001823"/>
    </source>
</evidence>
<proteinExistence type="inferred from homology"/>
<gene>
    <name evidence="4" type="ordered locus">CPF_2323</name>
</gene>
<dbReference type="Proteomes" id="UP000001823">
    <property type="component" value="Chromosome"/>
</dbReference>
<feature type="domain" description="Peptidase M16 N-terminal" evidence="2">
    <location>
        <begin position="26"/>
        <end position="155"/>
    </location>
</feature>
<dbReference type="AlphaFoldDB" id="A0A0H2YSE4"/>
<dbReference type="InterPro" id="IPR050361">
    <property type="entry name" value="MPP/UQCRC_Complex"/>
</dbReference>